<evidence type="ECO:0000256" key="4">
    <source>
        <dbReference type="ARBA" id="ARBA00023002"/>
    </source>
</evidence>
<dbReference type="GO" id="GO:0005506">
    <property type="term" value="F:iron ion binding"/>
    <property type="evidence" value="ECO:0007669"/>
    <property type="project" value="InterPro"/>
</dbReference>
<keyword evidence="5" id="KW-0408">Iron</keyword>
<dbReference type="EMBL" id="JAGMWT010000001">
    <property type="protein sequence ID" value="KAH7138733.1"/>
    <property type="molecule type" value="Genomic_DNA"/>
</dbReference>
<dbReference type="SUPFAM" id="SSF48264">
    <property type="entry name" value="Cytochrome P450"/>
    <property type="match status" value="1"/>
</dbReference>
<accession>A0A9P9EJC1</accession>
<keyword evidence="3" id="KW-0479">Metal-binding</keyword>
<evidence type="ECO:0000256" key="1">
    <source>
        <dbReference type="ARBA" id="ARBA00001971"/>
    </source>
</evidence>
<evidence type="ECO:0000256" key="2">
    <source>
        <dbReference type="ARBA" id="ARBA00010617"/>
    </source>
</evidence>
<evidence type="ECO:0000256" key="3">
    <source>
        <dbReference type="ARBA" id="ARBA00022723"/>
    </source>
</evidence>
<dbReference type="InterPro" id="IPR047146">
    <property type="entry name" value="Cyt_P450_E_CYP52_fungi"/>
</dbReference>
<dbReference type="InterPro" id="IPR036396">
    <property type="entry name" value="Cyt_P450_sf"/>
</dbReference>
<dbReference type="Proteomes" id="UP000700596">
    <property type="component" value="Unassembled WGS sequence"/>
</dbReference>
<dbReference type="PANTHER" id="PTHR24287">
    <property type="entry name" value="P450, PUTATIVE (EUROFUNG)-RELATED"/>
    <property type="match status" value="1"/>
</dbReference>
<dbReference type="InterPro" id="IPR001128">
    <property type="entry name" value="Cyt_P450"/>
</dbReference>
<proteinExistence type="inferred from homology"/>
<evidence type="ECO:0000313" key="8">
    <source>
        <dbReference type="Proteomes" id="UP000700596"/>
    </source>
</evidence>
<evidence type="ECO:0000313" key="7">
    <source>
        <dbReference type="EMBL" id="KAH7138733.1"/>
    </source>
</evidence>
<evidence type="ECO:0000256" key="5">
    <source>
        <dbReference type="ARBA" id="ARBA00023004"/>
    </source>
</evidence>
<organism evidence="7 8">
    <name type="scientific">Dendryphion nanum</name>
    <dbReference type="NCBI Taxonomy" id="256645"/>
    <lineage>
        <taxon>Eukaryota</taxon>
        <taxon>Fungi</taxon>
        <taxon>Dikarya</taxon>
        <taxon>Ascomycota</taxon>
        <taxon>Pezizomycotina</taxon>
        <taxon>Dothideomycetes</taxon>
        <taxon>Pleosporomycetidae</taxon>
        <taxon>Pleosporales</taxon>
        <taxon>Torulaceae</taxon>
        <taxon>Dendryphion</taxon>
    </lineage>
</organism>
<keyword evidence="4" id="KW-0560">Oxidoreductase</keyword>
<gene>
    <name evidence="7" type="ORF">B0J11DRAFT_500935</name>
</gene>
<dbReference type="GO" id="GO:0004497">
    <property type="term" value="F:monooxygenase activity"/>
    <property type="evidence" value="ECO:0007669"/>
    <property type="project" value="UniProtKB-KW"/>
</dbReference>
<evidence type="ECO:0000256" key="6">
    <source>
        <dbReference type="ARBA" id="ARBA00023033"/>
    </source>
</evidence>
<comment type="cofactor">
    <cofactor evidence="1">
        <name>heme</name>
        <dbReference type="ChEBI" id="CHEBI:30413"/>
    </cofactor>
</comment>
<dbReference type="GO" id="GO:0016705">
    <property type="term" value="F:oxidoreductase activity, acting on paired donors, with incorporation or reduction of molecular oxygen"/>
    <property type="evidence" value="ECO:0007669"/>
    <property type="project" value="InterPro"/>
</dbReference>
<protein>
    <recommendedName>
        <fullName evidence="9">Cytochrome P450</fullName>
    </recommendedName>
</protein>
<dbReference type="GO" id="GO:0020037">
    <property type="term" value="F:heme binding"/>
    <property type="evidence" value="ECO:0007669"/>
    <property type="project" value="InterPro"/>
</dbReference>
<dbReference type="Pfam" id="PF00067">
    <property type="entry name" value="p450"/>
    <property type="match status" value="1"/>
</dbReference>
<comment type="similarity">
    <text evidence="2">Belongs to the cytochrome P450 family.</text>
</comment>
<evidence type="ECO:0008006" key="9">
    <source>
        <dbReference type="Google" id="ProtNLM"/>
    </source>
</evidence>
<comment type="caution">
    <text evidence="7">The sequence shown here is derived from an EMBL/GenBank/DDBJ whole genome shotgun (WGS) entry which is preliminary data.</text>
</comment>
<dbReference type="PANTHER" id="PTHR24287:SF17">
    <property type="entry name" value="P450, PUTATIVE (EUROFUNG)-RELATED"/>
    <property type="match status" value="1"/>
</dbReference>
<dbReference type="AlphaFoldDB" id="A0A9P9EJC1"/>
<dbReference type="Gene3D" id="1.10.630.10">
    <property type="entry name" value="Cytochrome P450"/>
    <property type="match status" value="1"/>
</dbReference>
<reference evidence="7" key="1">
    <citation type="journal article" date="2021" name="Nat. Commun.">
        <title>Genetic determinants of endophytism in the Arabidopsis root mycobiome.</title>
        <authorList>
            <person name="Mesny F."/>
            <person name="Miyauchi S."/>
            <person name="Thiergart T."/>
            <person name="Pickel B."/>
            <person name="Atanasova L."/>
            <person name="Karlsson M."/>
            <person name="Huettel B."/>
            <person name="Barry K.W."/>
            <person name="Haridas S."/>
            <person name="Chen C."/>
            <person name="Bauer D."/>
            <person name="Andreopoulos W."/>
            <person name="Pangilinan J."/>
            <person name="LaButti K."/>
            <person name="Riley R."/>
            <person name="Lipzen A."/>
            <person name="Clum A."/>
            <person name="Drula E."/>
            <person name="Henrissat B."/>
            <person name="Kohler A."/>
            <person name="Grigoriev I.V."/>
            <person name="Martin F.M."/>
            <person name="Hacquard S."/>
        </authorList>
    </citation>
    <scope>NUCLEOTIDE SEQUENCE</scope>
    <source>
        <strain evidence="7">MPI-CAGE-CH-0243</strain>
    </source>
</reference>
<keyword evidence="6" id="KW-0503">Monooxygenase</keyword>
<name>A0A9P9EJC1_9PLEO</name>
<sequence>MVLGTMPTFNANMVGQNKNFDALATRHRRLGTTYLTNSVGQKLYYTIDPENFDAVYGKCWQGWGVESARAAEPQPFCRRRFITTDSQEWKQIRDSMDSAFNIHNSNLSESFRKAIDEVIRTLPIDGSTIDLQPVLSNFFLDVAGEFLIGKRFKESAGAGTGPPVDATDFLEAFHKGSPWVHFRVFFGSISQCFPNRTFEKYCERLHFYINCYIDDELRKIEQIMSLKTVTRISKIYSPLRAELETRR</sequence>
<keyword evidence="8" id="KW-1185">Reference proteome</keyword>